<dbReference type="Pfam" id="PF16543">
    <property type="entry name" value="DFRP_C"/>
    <property type="match status" value="1"/>
</dbReference>
<keyword evidence="1 4" id="KW-0479">Metal-binding</keyword>
<dbReference type="Pfam" id="PF00642">
    <property type="entry name" value="zf-CCCH"/>
    <property type="match status" value="1"/>
</dbReference>
<reference evidence="6" key="1">
    <citation type="journal article" date="2023" name="Plant J.">
        <title>Genome sequences and population genomics provide insights into the demographic history, inbreeding, and mutation load of two 'living fossil' tree species of Dipteronia.</title>
        <authorList>
            <person name="Feng Y."/>
            <person name="Comes H.P."/>
            <person name="Chen J."/>
            <person name="Zhu S."/>
            <person name="Lu R."/>
            <person name="Zhang X."/>
            <person name="Li P."/>
            <person name="Qiu J."/>
            <person name="Olsen K.M."/>
            <person name="Qiu Y."/>
        </authorList>
    </citation>
    <scope>NUCLEOTIDE SEQUENCE</scope>
    <source>
        <strain evidence="6">NBL</strain>
    </source>
</reference>
<dbReference type="PANTHER" id="PTHR12681:SF0">
    <property type="entry name" value="ZINC FINGER CCCH DOMAIN-CONTAINING PROTEIN 15"/>
    <property type="match status" value="1"/>
</dbReference>
<evidence type="ECO:0000256" key="4">
    <source>
        <dbReference type="PROSITE-ProRule" id="PRU00723"/>
    </source>
</evidence>
<dbReference type="GO" id="GO:0008270">
    <property type="term" value="F:zinc ion binding"/>
    <property type="evidence" value="ECO:0007669"/>
    <property type="project" value="UniProtKB-KW"/>
</dbReference>
<organism evidence="6 7">
    <name type="scientific">Dipteronia sinensis</name>
    <dbReference type="NCBI Taxonomy" id="43782"/>
    <lineage>
        <taxon>Eukaryota</taxon>
        <taxon>Viridiplantae</taxon>
        <taxon>Streptophyta</taxon>
        <taxon>Embryophyta</taxon>
        <taxon>Tracheophyta</taxon>
        <taxon>Spermatophyta</taxon>
        <taxon>Magnoliopsida</taxon>
        <taxon>eudicotyledons</taxon>
        <taxon>Gunneridae</taxon>
        <taxon>Pentapetalae</taxon>
        <taxon>rosids</taxon>
        <taxon>malvids</taxon>
        <taxon>Sapindales</taxon>
        <taxon>Sapindaceae</taxon>
        <taxon>Hippocastanoideae</taxon>
        <taxon>Acereae</taxon>
        <taxon>Dipteronia</taxon>
    </lineage>
</organism>
<keyword evidence="3 4" id="KW-0862">Zinc</keyword>
<proteinExistence type="predicted"/>
<dbReference type="PANTHER" id="PTHR12681">
    <property type="entry name" value="ZINC FINGER-CONTAINING PROTEIN P48ZNF"/>
    <property type="match status" value="1"/>
</dbReference>
<dbReference type="PROSITE" id="PS50103">
    <property type="entry name" value="ZF_C3H1"/>
    <property type="match status" value="2"/>
</dbReference>
<dbReference type="EMBL" id="JANJYJ010000001">
    <property type="protein sequence ID" value="KAK3232324.1"/>
    <property type="molecule type" value="Genomic_DNA"/>
</dbReference>
<protein>
    <recommendedName>
        <fullName evidence="5">C3H1-type domain-containing protein</fullName>
    </recommendedName>
</protein>
<name>A0AAE0BAY4_9ROSI</name>
<dbReference type="InterPro" id="IPR032378">
    <property type="entry name" value="ZC3H15/TMA46_C"/>
</dbReference>
<dbReference type="GO" id="GO:0003729">
    <property type="term" value="F:mRNA binding"/>
    <property type="evidence" value="ECO:0007669"/>
    <property type="project" value="TreeGrafter"/>
</dbReference>
<dbReference type="SMART" id="SM00356">
    <property type="entry name" value="ZnF_C3H1"/>
    <property type="match status" value="2"/>
</dbReference>
<dbReference type="InterPro" id="IPR036855">
    <property type="entry name" value="Znf_CCCH_sf"/>
</dbReference>
<dbReference type="SUPFAM" id="SSF90229">
    <property type="entry name" value="CCCH zinc finger"/>
    <property type="match status" value="1"/>
</dbReference>
<evidence type="ECO:0000313" key="6">
    <source>
        <dbReference type="EMBL" id="KAK3232324.1"/>
    </source>
</evidence>
<dbReference type="Gene3D" id="6.20.400.10">
    <property type="match status" value="1"/>
</dbReference>
<dbReference type="GO" id="GO:0002181">
    <property type="term" value="P:cytoplasmic translation"/>
    <property type="evidence" value="ECO:0007669"/>
    <property type="project" value="TreeGrafter"/>
</dbReference>
<evidence type="ECO:0000259" key="5">
    <source>
        <dbReference type="PROSITE" id="PS50103"/>
    </source>
</evidence>
<feature type="zinc finger region" description="C3H1-type" evidence="4">
    <location>
        <begin position="87"/>
        <end position="114"/>
    </location>
</feature>
<dbReference type="InterPro" id="IPR000571">
    <property type="entry name" value="Znf_CCCH"/>
</dbReference>
<feature type="domain" description="C3H1-type" evidence="5">
    <location>
        <begin position="158"/>
        <end position="196"/>
    </location>
</feature>
<evidence type="ECO:0000256" key="2">
    <source>
        <dbReference type="ARBA" id="ARBA00022771"/>
    </source>
</evidence>
<evidence type="ECO:0000313" key="7">
    <source>
        <dbReference type="Proteomes" id="UP001281410"/>
    </source>
</evidence>
<keyword evidence="2 4" id="KW-0863">Zinc-finger</keyword>
<gene>
    <name evidence="6" type="ORF">Dsin_004205</name>
</gene>
<sequence>MPPKQSKADVAKKQKVVEDKTFGLKNKNKSKSVQKYVQNIQSSALPKIDPTKLAAKKKKDEEKAREKELNDLFKVAVSQPKVPPGVDPKSILCEFFKAGQCQKGFKCKFSHDLNIQRKGEKIDIYSDKRDEEDTMEDWDQETLEKVVESKKNEYNQNRPTEIVCKHFLEAVEKKQYGWFWACPNGGKECHYRHALPPGYILKSQMKALLDAESEKMLIEDEIEDQRAKLTTSTPMTPDLFMQWKKRKIDEREAGLAEQRAERAKNDRMSGRELFLSDASLFVDDAEAYENTREKKNLRVPNRRSRMNRQQQQDQALLLTLWLIPKRSFLMMMTTMSWTWTSLTNLKQVCQERLFRFASQVSRLHLNVRER</sequence>
<accession>A0AAE0BAY4</accession>
<feature type="domain" description="C3H1-type" evidence="5">
    <location>
        <begin position="87"/>
        <end position="114"/>
    </location>
</feature>
<evidence type="ECO:0000256" key="1">
    <source>
        <dbReference type="ARBA" id="ARBA00022723"/>
    </source>
</evidence>
<keyword evidence="7" id="KW-1185">Reference proteome</keyword>
<dbReference type="AlphaFoldDB" id="A0AAE0BAY4"/>
<dbReference type="Proteomes" id="UP001281410">
    <property type="component" value="Unassembled WGS sequence"/>
</dbReference>
<evidence type="ECO:0000256" key="3">
    <source>
        <dbReference type="ARBA" id="ARBA00022833"/>
    </source>
</evidence>
<dbReference type="Gene3D" id="4.10.1000.10">
    <property type="entry name" value="Zinc finger, CCCH-type"/>
    <property type="match status" value="1"/>
</dbReference>
<comment type="caution">
    <text evidence="6">The sequence shown here is derived from an EMBL/GenBank/DDBJ whole genome shotgun (WGS) entry which is preliminary data.</text>
</comment>
<dbReference type="GO" id="GO:0005829">
    <property type="term" value="C:cytosol"/>
    <property type="evidence" value="ECO:0007669"/>
    <property type="project" value="TreeGrafter"/>
</dbReference>
<feature type="zinc finger region" description="C3H1-type" evidence="4">
    <location>
        <begin position="158"/>
        <end position="196"/>
    </location>
</feature>